<dbReference type="InterPro" id="IPR033985">
    <property type="entry name" value="SusD-like_N"/>
</dbReference>
<dbReference type="Pfam" id="PF07980">
    <property type="entry name" value="SusD_RagB"/>
    <property type="match status" value="1"/>
</dbReference>
<comment type="subcellular location">
    <subcellularLocation>
        <location evidence="1">Cell outer membrane</location>
    </subcellularLocation>
</comment>
<name>A0A9E8SMT3_9BACT</name>
<feature type="domain" description="RagB/SusD" evidence="6">
    <location>
        <begin position="312"/>
        <end position="517"/>
    </location>
</feature>
<dbReference type="EMBL" id="CP112998">
    <property type="protein sequence ID" value="WAC10097.1"/>
    <property type="molecule type" value="Genomic_DNA"/>
</dbReference>
<keyword evidence="4" id="KW-0472">Membrane</keyword>
<proteinExistence type="inferred from homology"/>
<evidence type="ECO:0000313" key="9">
    <source>
        <dbReference type="Proteomes" id="UP001164653"/>
    </source>
</evidence>
<dbReference type="RefSeq" id="WP_244823691.1">
    <property type="nucleotide sequence ID" value="NZ_CP112998.1"/>
</dbReference>
<reference evidence="8" key="1">
    <citation type="submission" date="2022-11" db="EMBL/GenBank/DDBJ databases">
        <title>Dyadobacter pollutisoli sp. nov., isolated from plastic dumped soil.</title>
        <authorList>
            <person name="Kim J.M."/>
            <person name="Kim K.R."/>
            <person name="Lee J.K."/>
            <person name="Hao L."/>
            <person name="Jeon C.O."/>
        </authorList>
    </citation>
    <scope>NUCLEOTIDE SEQUENCE</scope>
    <source>
        <strain evidence="8">U1</strain>
    </source>
</reference>
<protein>
    <submittedName>
        <fullName evidence="8">RagB/SusD family nutrient uptake outer membrane protein</fullName>
    </submittedName>
</protein>
<dbReference type="AlphaFoldDB" id="A0A9E8SMT3"/>
<dbReference type="InterPro" id="IPR011990">
    <property type="entry name" value="TPR-like_helical_dom_sf"/>
</dbReference>
<comment type="similarity">
    <text evidence="2">Belongs to the SusD family.</text>
</comment>
<evidence type="ECO:0000256" key="5">
    <source>
        <dbReference type="ARBA" id="ARBA00023237"/>
    </source>
</evidence>
<dbReference type="Proteomes" id="UP001164653">
    <property type="component" value="Chromosome"/>
</dbReference>
<keyword evidence="5" id="KW-0998">Cell outer membrane</keyword>
<dbReference type="GO" id="GO:0009279">
    <property type="term" value="C:cell outer membrane"/>
    <property type="evidence" value="ECO:0007669"/>
    <property type="project" value="UniProtKB-SubCell"/>
</dbReference>
<sequence length="517" mass="56445">MNKNTLSTMVVALALLTATSCKKDLLDKAPYGVQTDDSFFKTADDLNKTLTAAYSYLNTSGFPPAEAALWAIGDVGSDDANKGGGASTNQNGIYDLSLGQQKSTNNIIALYWSNLYAMIAACNLVLDKQSIVTGDANAIKKIADQAKFLRAYGYYGLVTNFGDVPMPLTYLDPAKVTLSKSSKADIWAQIEKDLTDASALPTKSQWGAANEGRAASGAALALLGKAYMFQKKYTQAETTFNKVMDDGSYSLVADYGEIFRKGSGDNNSPESVFDIKHKTNTGNFPGEGSFIFYFLMPADVAIGGTGYNEATDDLVKEFEKGDPRAIYSISFRGDVYPSGAATYIQNNTASVSGRSNRKYFVVPAERTSPLLFDEAKSNHLIRYAEVLLLYAEALNENGKATEALKWVNLVRQRARNTPAKDPQRISTTYDLTYTGTLLPDVTITDQAGLRAAIWHEQRVELALEGHRREYLVRTGRLGRRMAAAKNIAVSDSKFDVLPIPQTEIDLSNNKIIQNTGY</sequence>
<dbReference type="SUPFAM" id="SSF48452">
    <property type="entry name" value="TPR-like"/>
    <property type="match status" value="1"/>
</dbReference>
<keyword evidence="3" id="KW-0732">Signal</keyword>
<evidence type="ECO:0000259" key="6">
    <source>
        <dbReference type="Pfam" id="PF07980"/>
    </source>
</evidence>
<evidence type="ECO:0000259" key="7">
    <source>
        <dbReference type="Pfam" id="PF14322"/>
    </source>
</evidence>
<dbReference type="KEGG" id="dpf:ON006_20335"/>
<evidence type="ECO:0000256" key="4">
    <source>
        <dbReference type="ARBA" id="ARBA00023136"/>
    </source>
</evidence>
<dbReference type="InterPro" id="IPR012944">
    <property type="entry name" value="SusD_RagB_dom"/>
</dbReference>
<evidence type="ECO:0000256" key="3">
    <source>
        <dbReference type="ARBA" id="ARBA00022729"/>
    </source>
</evidence>
<organism evidence="8 9">
    <name type="scientific">Dyadobacter pollutisoli</name>
    <dbReference type="NCBI Taxonomy" id="2910158"/>
    <lineage>
        <taxon>Bacteria</taxon>
        <taxon>Pseudomonadati</taxon>
        <taxon>Bacteroidota</taxon>
        <taxon>Cytophagia</taxon>
        <taxon>Cytophagales</taxon>
        <taxon>Spirosomataceae</taxon>
        <taxon>Dyadobacter</taxon>
    </lineage>
</organism>
<evidence type="ECO:0000256" key="1">
    <source>
        <dbReference type="ARBA" id="ARBA00004442"/>
    </source>
</evidence>
<dbReference type="PROSITE" id="PS51257">
    <property type="entry name" value="PROKAR_LIPOPROTEIN"/>
    <property type="match status" value="1"/>
</dbReference>
<dbReference type="Gene3D" id="1.25.40.390">
    <property type="match status" value="1"/>
</dbReference>
<evidence type="ECO:0000313" key="8">
    <source>
        <dbReference type="EMBL" id="WAC10097.1"/>
    </source>
</evidence>
<gene>
    <name evidence="8" type="ORF">ON006_20335</name>
</gene>
<evidence type="ECO:0000256" key="2">
    <source>
        <dbReference type="ARBA" id="ARBA00006275"/>
    </source>
</evidence>
<dbReference type="Pfam" id="PF14322">
    <property type="entry name" value="SusD-like_3"/>
    <property type="match status" value="1"/>
</dbReference>
<feature type="domain" description="SusD-like N-terminal" evidence="7">
    <location>
        <begin position="64"/>
        <end position="227"/>
    </location>
</feature>
<keyword evidence="9" id="KW-1185">Reference proteome</keyword>
<accession>A0A9E8SMT3</accession>